<dbReference type="SUPFAM" id="SSF109604">
    <property type="entry name" value="HD-domain/PDEase-like"/>
    <property type="match status" value="1"/>
</dbReference>
<evidence type="ECO:0000313" key="4">
    <source>
        <dbReference type="Proteomes" id="UP000323671"/>
    </source>
</evidence>
<dbReference type="Gene3D" id="1.10.3210.10">
    <property type="entry name" value="Hypothetical protein af1432"/>
    <property type="match status" value="1"/>
</dbReference>
<feature type="transmembrane region" description="Helical" evidence="1">
    <location>
        <begin position="12"/>
        <end position="32"/>
    </location>
</feature>
<dbReference type="InterPro" id="IPR052020">
    <property type="entry name" value="Cyclic_di-GMP/3'3'-cGAMP_PDE"/>
</dbReference>
<keyword evidence="1" id="KW-0472">Membrane</keyword>
<dbReference type="InterPro" id="IPR037522">
    <property type="entry name" value="HD_GYP_dom"/>
</dbReference>
<dbReference type="Proteomes" id="UP000323671">
    <property type="component" value="Chromosome"/>
</dbReference>
<name>A0A5C1E5A6_9RHOO</name>
<dbReference type="PROSITE" id="PS51832">
    <property type="entry name" value="HD_GYP"/>
    <property type="match status" value="1"/>
</dbReference>
<dbReference type="PANTHER" id="PTHR45228">
    <property type="entry name" value="CYCLIC DI-GMP PHOSPHODIESTERASE TM_0186-RELATED"/>
    <property type="match status" value="1"/>
</dbReference>
<protein>
    <submittedName>
        <fullName evidence="3">Putative response regulator receiver protein</fullName>
    </submittedName>
</protein>
<dbReference type="RefSeq" id="WP_223115989.1">
    <property type="nucleotide sequence ID" value="NZ_CP022579.1"/>
</dbReference>
<feature type="transmembrane region" description="Helical" evidence="1">
    <location>
        <begin position="169"/>
        <end position="191"/>
    </location>
</feature>
<dbReference type="KEGG" id="otr:OTERR_05940"/>
<dbReference type="EMBL" id="CP022579">
    <property type="protein sequence ID" value="QEL64070.1"/>
    <property type="molecule type" value="Genomic_DNA"/>
</dbReference>
<keyword evidence="4" id="KW-1185">Reference proteome</keyword>
<gene>
    <name evidence="3" type="ORF">OTERR_05940</name>
</gene>
<dbReference type="AlphaFoldDB" id="A0A5C1E5A6"/>
<organism evidence="3 4">
    <name type="scientific">Oryzomicrobium terrae</name>
    <dbReference type="NCBI Taxonomy" id="1735038"/>
    <lineage>
        <taxon>Bacteria</taxon>
        <taxon>Pseudomonadati</taxon>
        <taxon>Pseudomonadota</taxon>
        <taxon>Betaproteobacteria</taxon>
        <taxon>Rhodocyclales</taxon>
        <taxon>Rhodocyclaceae</taxon>
        <taxon>Oryzomicrobium</taxon>
    </lineage>
</organism>
<sequence>MNTLHRRAATRLFLAWLSISLLIGTGVVVFKLEQIDAYVSSLALTEAQRFPLAELEAFNRGQTSVATVEGHVRELTKGRFAIVELYGPQRETITEVVQPGSQAIEDALRPYAHPFPLGDEVHYIRREIDDQWVVQVVVPLRVADGPLAGYLEGVYVVDAAARAQIRRDLLISLLVVLAAVLVTSLALYPILISLNRDVLRFSSQVLRGNLDMLEVLGSAIAKRDSDTNIHNYRVTLYALELAKAAGLPASDQRHLVVGAFLHDVGKIGISDAILLKPGKLSAEEFEVMKTHVDLGVDIIQTSTWLNVGRDVVEGHHEKFDGSGYPRGLQGEAIPLNARLFAIADVFDALTSRRPYKEPMSCEAALSVLAEGRGRHFDPTLLDTFSRIAPGLYDTLTPASDATIIDRLRREVIDLFFAGTLKGVSA</sequence>
<feature type="domain" description="HD-GYP" evidence="2">
    <location>
        <begin position="205"/>
        <end position="400"/>
    </location>
</feature>
<dbReference type="SMART" id="SM00471">
    <property type="entry name" value="HDc"/>
    <property type="match status" value="1"/>
</dbReference>
<keyword evidence="1" id="KW-1133">Transmembrane helix</keyword>
<evidence type="ECO:0000313" key="3">
    <source>
        <dbReference type="EMBL" id="QEL64070.1"/>
    </source>
</evidence>
<accession>A0A5C1E5A6</accession>
<evidence type="ECO:0000259" key="2">
    <source>
        <dbReference type="PROSITE" id="PS51832"/>
    </source>
</evidence>
<dbReference type="Pfam" id="PF13487">
    <property type="entry name" value="HD_5"/>
    <property type="match status" value="1"/>
</dbReference>
<reference evidence="3 4" key="1">
    <citation type="submission" date="2017-07" db="EMBL/GenBank/DDBJ databases">
        <title>Complete genome sequence of Oryzomicrobium terrae TPP412.</title>
        <authorList>
            <person name="Chiu L.-W."/>
            <person name="Lo K.-J."/>
            <person name="Tsai Y.-M."/>
            <person name="Lin S.-S."/>
            <person name="Kuo C.-H."/>
            <person name="Liu C.-T."/>
        </authorList>
    </citation>
    <scope>NUCLEOTIDE SEQUENCE [LARGE SCALE GENOMIC DNA]</scope>
    <source>
        <strain evidence="3 4">TPP412</strain>
    </source>
</reference>
<dbReference type="CDD" id="cd00077">
    <property type="entry name" value="HDc"/>
    <property type="match status" value="1"/>
</dbReference>
<proteinExistence type="predicted"/>
<dbReference type="PANTHER" id="PTHR45228:SF1">
    <property type="entry name" value="CYCLIC DI-GMP PHOSPHODIESTERASE TM_0186"/>
    <property type="match status" value="1"/>
</dbReference>
<keyword evidence="1" id="KW-0812">Transmembrane</keyword>
<dbReference type="GO" id="GO:0008081">
    <property type="term" value="F:phosphoric diester hydrolase activity"/>
    <property type="evidence" value="ECO:0007669"/>
    <property type="project" value="UniProtKB-ARBA"/>
</dbReference>
<dbReference type="InterPro" id="IPR003607">
    <property type="entry name" value="HD/PDEase_dom"/>
</dbReference>
<evidence type="ECO:0000256" key="1">
    <source>
        <dbReference type="SAM" id="Phobius"/>
    </source>
</evidence>